<name>A0A9D4ZAH1_ADICA</name>
<dbReference type="SUPFAM" id="SSF48140">
    <property type="entry name" value="Ribosomal protein L19 (L19e)"/>
    <property type="match status" value="1"/>
</dbReference>
<dbReference type="InterPro" id="IPR035970">
    <property type="entry name" value="60S_ribosomal_eL19_sf"/>
</dbReference>
<gene>
    <name evidence="6" type="ORF">GOP47_0017330</name>
</gene>
<dbReference type="GO" id="GO:0006412">
    <property type="term" value="P:translation"/>
    <property type="evidence" value="ECO:0007669"/>
    <property type="project" value="InterPro"/>
</dbReference>
<evidence type="ECO:0000313" key="6">
    <source>
        <dbReference type="EMBL" id="KAI5066802.1"/>
    </source>
</evidence>
<evidence type="ECO:0000256" key="4">
    <source>
        <dbReference type="SAM" id="MobiDB-lite"/>
    </source>
</evidence>
<feature type="region of interest" description="Disordered" evidence="4">
    <location>
        <begin position="47"/>
        <end position="76"/>
    </location>
</feature>
<accession>A0A9D4ZAH1</accession>
<evidence type="ECO:0000256" key="1">
    <source>
        <dbReference type="ARBA" id="ARBA00011082"/>
    </source>
</evidence>
<dbReference type="AlphaFoldDB" id="A0A9D4ZAH1"/>
<evidence type="ECO:0000256" key="2">
    <source>
        <dbReference type="ARBA" id="ARBA00022980"/>
    </source>
</evidence>
<dbReference type="EMBL" id="JABFUD020000017">
    <property type="protein sequence ID" value="KAI5066802.1"/>
    <property type="molecule type" value="Genomic_DNA"/>
</dbReference>
<organism evidence="6 7">
    <name type="scientific">Adiantum capillus-veneris</name>
    <name type="common">Maidenhair fern</name>
    <dbReference type="NCBI Taxonomy" id="13818"/>
    <lineage>
        <taxon>Eukaryota</taxon>
        <taxon>Viridiplantae</taxon>
        <taxon>Streptophyta</taxon>
        <taxon>Embryophyta</taxon>
        <taxon>Tracheophyta</taxon>
        <taxon>Polypodiopsida</taxon>
        <taxon>Polypodiidae</taxon>
        <taxon>Polypodiales</taxon>
        <taxon>Pteridineae</taxon>
        <taxon>Pteridaceae</taxon>
        <taxon>Vittarioideae</taxon>
        <taxon>Adiantum</taxon>
    </lineage>
</organism>
<dbReference type="InterPro" id="IPR039547">
    <property type="entry name" value="Ribosomal_eL19"/>
</dbReference>
<proteinExistence type="inferred from homology"/>
<protein>
    <recommendedName>
        <fullName evidence="5">Large ribosomal subunit protein eL19 domain-containing protein</fullName>
    </recommendedName>
</protein>
<dbReference type="GO" id="GO:0022625">
    <property type="term" value="C:cytosolic large ribosomal subunit"/>
    <property type="evidence" value="ECO:0007669"/>
    <property type="project" value="InterPro"/>
</dbReference>
<evidence type="ECO:0000256" key="3">
    <source>
        <dbReference type="ARBA" id="ARBA00023274"/>
    </source>
</evidence>
<evidence type="ECO:0000259" key="5">
    <source>
        <dbReference type="SMART" id="SM01416"/>
    </source>
</evidence>
<dbReference type="OrthoDB" id="5407653at2759"/>
<feature type="domain" description="Large ribosomal subunit protein eL19" evidence="5">
    <location>
        <begin position="1"/>
        <end position="76"/>
    </location>
</feature>
<dbReference type="SMART" id="SM01416">
    <property type="entry name" value="Ribosomal_L19e"/>
    <property type="match status" value="1"/>
</dbReference>
<reference evidence="6" key="1">
    <citation type="submission" date="2021-01" db="EMBL/GenBank/DDBJ databases">
        <title>Adiantum capillus-veneris genome.</title>
        <authorList>
            <person name="Fang Y."/>
            <person name="Liao Q."/>
        </authorList>
    </citation>
    <scope>NUCLEOTIDE SEQUENCE</scope>
    <source>
        <strain evidence="6">H3</strain>
        <tissue evidence="6">Leaf</tissue>
    </source>
</reference>
<keyword evidence="7" id="KW-1185">Reference proteome</keyword>
<comment type="caution">
    <text evidence="6">The sequence shown here is derived from an EMBL/GenBank/DDBJ whole genome shotgun (WGS) entry which is preliminary data.</text>
</comment>
<dbReference type="InterPro" id="IPR015972">
    <property type="entry name" value="Ribosomal_eL19_dom1"/>
</dbReference>
<sequence length="76" mass="8830">MLECGKRKVWLDPNEVNEISMANSWKNIRKLVKDGFLIRKPTRIHSRAREKRALEAKRKGRHSGYAAPEATKKSNK</sequence>
<dbReference type="Pfam" id="PF01280">
    <property type="entry name" value="Ribosomal_L19e"/>
    <property type="match status" value="1"/>
</dbReference>
<dbReference type="FunFam" id="1.10.1650.10:FF:000001">
    <property type="entry name" value="Ribosomal protein L19"/>
    <property type="match status" value="1"/>
</dbReference>
<dbReference type="PANTHER" id="PTHR10722">
    <property type="entry name" value="60S RIBOSOMAL PROTEIN L19"/>
    <property type="match status" value="1"/>
</dbReference>
<evidence type="ECO:0000313" key="7">
    <source>
        <dbReference type="Proteomes" id="UP000886520"/>
    </source>
</evidence>
<dbReference type="GO" id="GO:0003735">
    <property type="term" value="F:structural constituent of ribosome"/>
    <property type="evidence" value="ECO:0007669"/>
    <property type="project" value="InterPro"/>
</dbReference>
<dbReference type="Gene3D" id="1.10.1650.10">
    <property type="match status" value="1"/>
</dbReference>
<dbReference type="InterPro" id="IPR057259">
    <property type="entry name" value="Ribosomal_L19e"/>
</dbReference>
<comment type="similarity">
    <text evidence="1">Belongs to the eukaryotic ribosomal protein eL19 family.</text>
</comment>
<dbReference type="GO" id="GO:0003723">
    <property type="term" value="F:RNA binding"/>
    <property type="evidence" value="ECO:0007669"/>
    <property type="project" value="InterPro"/>
</dbReference>
<keyword evidence="3" id="KW-0687">Ribonucleoprotein</keyword>
<dbReference type="InterPro" id="IPR000196">
    <property type="entry name" value="Ribosomal_eL19_dom"/>
</dbReference>
<dbReference type="Proteomes" id="UP000886520">
    <property type="component" value="Chromosome 17"/>
</dbReference>
<keyword evidence="2" id="KW-0689">Ribosomal protein</keyword>